<proteinExistence type="predicted"/>
<dbReference type="SUPFAM" id="SSF53187">
    <property type="entry name" value="Zn-dependent exopeptidases"/>
    <property type="match status" value="1"/>
</dbReference>
<name>A0A1F6D3V8_HANXR</name>
<dbReference type="Gene3D" id="3.40.630.10">
    <property type="entry name" value="Zn peptidases"/>
    <property type="match status" value="2"/>
</dbReference>
<gene>
    <name evidence="1" type="ORF">A3F84_28690</name>
</gene>
<evidence type="ECO:0008006" key="3">
    <source>
        <dbReference type="Google" id="ProtNLM"/>
    </source>
</evidence>
<dbReference type="Proteomes" id="UP000178606">
    <property type="component" value="Unassembled WGS sequence"/>
</dbReference>
<comment type="caution">
    <text evidence="1">The sequence shown here is derived from an EMBL/GenBank/DDBJ whole genome shotgun (WGS) entry which is preliminary data.</text>
</comment>
<dbReference type="EMBL" id="MFKF01000047">
    <property type="protein sequence ID" value="OGG56118.1"/>
    <property type="molecule type" value="Genomic_DNA"/>
</dbReference>
<evidence type="ECO:0000313" key="2">
    <source>
        <dbReference type="Proteomes" id="UP000178606"/>
    </source>
</evidence>
<sequence>MRPFHTYQDLLKAIQARGPRVLGHAPDRSPIVSVRIGGDKKPPIFISAGSHATEQAGVTAAVELMNSLQTGHEVHIVPSRDPIGLNGYRYALSLGLGQEPSVSSVQEVEALLRERGEVLRDSDEALLVLLGDYGYANRGLYGRLQKGDPLLEPLRGRRVFFPSRAEDQEGAAPLERAYTLIVSLDGEVLHLNRFHEAPWAPAEVRCARRLMAEIRPGLTLDLHEHGGDAFWMSARHQRTDEDERWEQRMASEAIRAVRDSGARLVDETYSPGSFFRKLERGVFYLEAAVRGEGLNLVDYAAHEYGPAFTIETGMRLPFQERVHAATTVAQAAVRAFEGRHA</sequence>
<protein>
    <recommendedName>
        <fullName evidence="3">Peptidase M14 carboxypeptidase A domain-containing protein</fullName>
    </recommendedName>
</protein>
<accession>A0A1F6D3V8</accession>
<dbReference type="AlphaFoldDB" id="A0A1F6D3V8"/>
<reference evidence="1 2" key="1">
    <citation type="journal article" date="2016" name="Nat. Commun.">
        <title>Thousands of microbial genomes shed light on interconnected biogeochemical processes in an aquifer system.</title>
        <authorList>
            <person name="Anantharaman K."/>
            <person name="Brown C.T."/>
            <person name="Hug L.A."/>
            <person name="Sharon I."/>
            <person name="Castelle C.J."/>
            <person name="Probst A.J."/>
            <person name="Thomas B.C."/>
            <person name="Singh A."/>
            <person name="Wilkins M.J."/>
            <person name="Karaoz U."/>
            <person name="Brodie E.L."/>
            <person name="Williams K.H."/>
            <person name="Hubbard S.S."/>
            <person name="Banfield J.F."/>
        </authorList>
    </citation>
    <scope>NUCLEOTIDE SEQUENCE [LARGE SCALE GENOMIC DNA]</scope>
    <source>
        <strain evidence="2">RIFCSPLOWO2_12_FULL_64_10</strain>
    </source>
</reference>
<evidence type="ECO:0000313" key="1">
    <source>
        <dbReference type="EMBL" id="OGG56118.1"/>
    </source>
</evidence>
<organism evidence="1 2">
    <name type="scientific">Handelsmanbacteria sp. (strain RIFCSPLOWO2_12_FULL_64_10)</name>
    <dbReference type="NCBI Taxonomy" id="1817868"/>
    <lineage>
        <taxon>Bacteria</taxon>
        <taxon>Candidatus Handelsmaniibacteriota</taxon>
    </lineage>
</organism>